<comment type="caution">
    <text evidence="2">The sequence shown here is derived from an EMBL/GenBank/DDBJ whole genome shotgun (WGS) entry which is preliminary data.</text>
</comment>
<gene>
    <name evidence="2" type="ORF">QC761_309485</name>
</gene>
<feature type="compositionally biased region" description="Basic and acidic residues" evidence="1">
    <location>
        <begin position="1"/>
        <end position="10"/>
    </location>
</feature>
<dbReference type="RefSeq" id="XP_062733930.1">
    <property type="nucleotide sequence ID" value="XM_062878097.1"/>
</dbReference>
<feature type="compositionally biased region" description="Low complexity" evidence="1">
    <location>
        <begin position="216"/>
        <end position="236"/>
    </location>
</feature>
<accession>A0ABR0FPC8</accession>
<feature type="compositionally biased region" description="Basic and acidic residues" evidence="1">
    <location>
        <begin position="45"/>
        <end position="57"/>
    </location>
</feature>
<organism evidence="2 3">
    <name type="scientific">Podospora bellae-mahoneyi</name>
    <dbReference type="NCBI Taxonomy" id="2093777"/>
    <lineage>
        <taxon>Eukaryota</taxon>
        <taxon>Fungi</taxon>
        <taxon>Dikarya</taxon>
        <taxon>Ascomycota</taxon>
        <taxon>Pezizomycotina</taxon>
        <taxon>Sordariomycetes</taxon>
        <taxon>Sordariomycetidae</taxon>
        <taxon>Sordariales</taxon>
        <taxon>Podosporaceae</taxon>
        <taxon>Podospora</taxon>
    </lineage>
</organism>
<name>A0ABR0FPC8_9PEZI</name>
<feature type="region of interest" description="Disordered" evidence="1">
    <location>
        <begin position="92"/>
        <end position="112"/>
    </location>
</feature>
<proteinExistence type="predicted"/>
<feature type="region of interest" description="Disordered" evidence="1">
    <location>
        <begin position="1"/>
        <end position="58"/>
    </location>
</feature>
<evidence type="ECO:0000256" key="1">
    <source>
        <dbReference type="SAM" id="MobiDB-lite"/>
    </source>
</evidence>
<reference evidence="2 3" key="1">
    <citation type="journal article" date="2023" name="bioRxiv">
        <title>High-quality genome assemblies of four members of thePodospora anserinaspecies complex.</title>
        <authorList>
            <person name="Ament-Velasquez S.L."/>
            <person name="Vogan A.A."/>
            <person name="Wallerman O."/>
            <person name="Hartmann F."/>
            <person name="Gautier V."/>
            <person name="Silar P."/>
            <person name="Giraud T."/>
            <person name="Johannesson H."/>
        </authorList>
    </citation>
    <scope>NUCLEOTIDE SEQUENCE [LARGE SCALE GENOMIC DNA]</scope>
    <source>
        <strain evidence="2 3">CBS 112042</strain>
    </source>
</reference>
<feature type="region of interest" description="Disordered" evidence="1">
    <location>
        <begin position="165"/>
        <end position="201"/>
    </location>
</feature>
<evidence type="ECO:0000313" key="3">
    <source>
        <dbReference type="Proteomes" id="UP001322138"/>
    </source>
</evidence>
<evidence type="ECO:0000313" key="2">
    <source>
        <dbReference type="EMBL" id="KAK4644954.1"/>
    </source>
</evidence>
<dbReference type="Proteomes" id="UP001322138">
    <property type="component" value="Unassembled WGS sequence"/>
</dbReference>
<sequence length="276" mass="29327">MKRKERESQRVKHQTAMLSKSNDARATRAINHAWTKSKSSYCPKPSEHEADAKDSRMRKGVCVLPSQGYLPGLRPDSKMERKAKGKVSVLVHSKATLPSPKQQKPKEEGRNLPFNLLTSSSLSTLALSLSSHSRLFASSAFLKSSSTFPIPWSHPGVRKLLRVAAPPDEDDPEPSASASSSSSSPMSVSESESASAADGPVCSPASTALVAIPTVTTTAAGGRETETATASSTRASSPEREGVDSLREGEPAAAGSSKKVSRPVGDCPLIFYSIFF</sequence>
<feature type="compositionally biased region" description="Low complexity" evidence="1">
    <location>
        <begin position="174"/>
        <end position="198"/>
    </location>
</feature>
<keyword evidence="3" id="KW-1185">Reference proteome</keyword>
<dbReference type="GeneID" id="87897579"/>
<feature type="compositionally biased region" description="Basic and acidic residues" evidence="1">
    <location>
        <begin position="237"/>
        <end position="250"/>
    </location>
</feature>
<feature type="region of interest" description="Disordered" evidence="1">
    <location>
        <begin position="216"/>
        <end position="264"/>
    </location>
</feature>
<protein>
    <submittedName>
        <fullName evidence="2">Uncharacterized protein</fullName>
    </submittedName>
</protein>
<dbReference type="EMBL" id="JAFFGZ010000005">
    <property type="protein sequence ID" value="KAK4644954.1"/>
    <property type="molecule type" value="Genomic_DNA"/>
</dbReference>